<feature type="transmembrane region" description="Helical" evidence="1">
    <location>
        <begin position="441"/>
        <end position="461"/>
    </location>
</feature>
<keyword evidence="1" id="KW-1133">Transmembrane helix</keyword>
<evidence type="ECO:0000313" key="3">
    <source>
        <dbReference type="Proteomes" id="UP000494165"/>
    </source>
</evidence>
<dbReference type="Proteomes" id="UP000494165">
    <property type="component" value="Unassembled WGS sequence"/>
</dbReference>
<dbReference type="EMBL" id="CADEPI010000431">
    <property type="protein sequence ID" value="CAB3385739.1"/>
    <property type="molecule type" value="Genomic_DNA"/>
</dbReference>
<reference evidence="2 3" key="1">
    <citation type="submission" date="2020-04" db="EMBL/GenBank/DDBJ databases">
        <authorList>
            <person name="Alioto T."/>
            <person name="Alioto T."/>
            <person name="Gomez Garrido J."/>
        </authorList>
    </citation>
    <scope>NUCLEOTIDE SEQUENCE [LARGE SCALE GENOMIC DNA]</scope>
</reference>
<evidence type="ECO:0000313" key="2">
    <source>
        <dbReference type="EMBL" id="CAB3385739.1"/>
    </source>
</evidence>
<dbReference type="OrthoDB" id="6381066at2759"/>
<feature type="transmembrane region" description="Helical" evidence="1">
    <location>
        <begin position="9"/>
        <end position="33"/>
    </location>
</feature>
<accession>A0A8S1DZY0</accession>
<feature type="transmembrane region" description="Helical" evidence="1">
    <location>
        <begin position="172"/>
        <end position="190"/>
    </location>
</feature>
<dbReference type="AlphaFoldDB" id="A0A8S1DZY0"/>
<feature type="transmembrane region" description="Helical" evidence="1">
    <location>
        <begin position="412"/>
        <end position="435"/>
    </location>
</feature>
<feature type="transmembrane region" description="Helical" evidence="1">
    <location>
        <begin position="359"/>
        <end position="382"/>
    </location>
</feature>
<feature type="transmembrane region" description="Helical" evidence="1">
    <location>
        <begin position="388"/>
        <end position="405"/>
    </location>
</feature>
<dbReference type="SUPFAM" id="SSF103473">
    <property type="entry name" value="MFS general substrate transporter"/>
    <property type="match status" value="1"/>
</dbReference>
<dbReference type="InterPro" id="IPR036259">
    <property type="entry name" value="MFS_trans_sf"/>
</dbReference>
<comment type="caution">
    <text evidence="2">The sequence shown here is derived from an EMBL/GenBank/DDBJ whole genome shotgun (WGS) entry which is preliminary data.</text>
</comment>
<dbReference type="Gene3D" id="1.20.1250.20">
    <property type="entry name" value="MFS general substrate transporter like domains"/>
    <property type="match status" value="1"/>
</dbReference>
<dbReference type="CDD" id="cd06174">
    <property type="entry name" value="MFS"/>
    <property type="match status" value="1"/>
</dbReference>
<protein>
    <submittedName>
        <fullName evidence="2">Uncharacterized protein</fullName>
    </submittedName>
</protein>
<feature type="transmembrane region" description="Helical" evidence="1">
    <location>
        <begin position="102"/>
        <end position="119"/>
    </location>
</feature>
<keyword evidence="1" id="KW-0472">Membrane</keyword>
<proteinExistence type="predicted"/>
<keyword evidence="1" id="KW-0812">Transmembrane</keyword>
<organism evidence="2 3">
    <name type="scientific">Cloeon dipterum</name>
    <dbReference type="NCBI Taxonomy" id="197152"/>
    <lineage>
        <taxon>Eukaryota</taxon>
        <taxon>Metazoa</taxon>
        <taxon>Ecdysozoa</taxon>
        <taxon>Arthropoda</taxon>
        <taxon>Hexapoda</taxon>
        <taxon>Insecta</taxon>
        <taxon>Pterygota</taxon>
        <taxon>Palaeoptera</taxon>
        <taxon>Ephemeroptera</taxon>
        <taxon>Pisciforma</taxon>
        <taxon>Baetidae</taxon>
        <taxon>Cloeon</taxon>
    </lineage>
</organism>
<evidence type="ECO:0000256" key="1">
    <source>
        <dbReference type="SAM" id="Phobius"/>
    </source>
</evidence>
<feature type="transmembrane region" description="Helical" evidence="1">
    <location>
        <begin position="78"/>
        <end position="96"/>
    </location>
</feature>
<keyword evidence="3" id="KW-1185">Reference proteome</keyword>
<gene>
    <name evidence="2" type="ORF">CLODIP_2_CD13986</name>
</gene>
<sequence>MNSAALRNVAIISTIIFFFSVGVEYGAFLPNVIEHFHNIGIQNEALLGIVLACYWFGCCISSNVLLWLIDTNYPLRPLLLVCCVLYIASGLLYLFAPSLWAIVFSKFFAGLGAGSLLAIEKDLSASTGAEEFAALRLRLHVSLACGWLLSPVFSVLGLLVSPSLASSEVVSSLFFVLCAILTVLGFTHLARNLRLCRLRDTLALAYQKRSSMNKSYGAFSVSYDSPDLGEERLDQTSESCSLIIAKDFSTLLKISDDVSSQNKLNRQKSEKRDSRDPMLTNSDEILETAEFFMGPQARMPQEIMPHDVTHNCTDFSSTPSSPGEPPFDETCYPSSALNFSRSATAVCQKYRTNWLCPQFLSAFLFGSLQAMLTPLTEYYFLFSTMENSAAQLLVSMFGLLPLLVFSNNSNYLRILVAVGCFLGVISTTGLVVIGPGSKDNMALFSSFLLGMAVSCGTLFALSGPKLQEECHLSDRELRWLWCAGLVLGPLWTGSTVGQPKVMHCGHLTVLLLGLVNCLFI</sequence>
<name>A0A8S1DZY0_9INSE</name>
<feature type="transmembrane region" description="Helical" evidence="1">
    <location>
        <begin position="45"/>
        <end position="66"/>
    </location>
</feature>
<feature type="transmembrane region" description="Helical" evidence="1">
    <location>
        <begin position="139"/>
        <end position="160"/>
    </location>
</feature>